<name>A0ABW5P642_9DEIO</name>
<sequence length="149" mass="14204">MSDFPLNAVSVAVVGSRHGSPFGPGAFALAVARAGGQVVTGCAAGVDSAAAAAAAGHVRVIRAESPAAWALAKRTGQVVAAAAAVAVFPPASGVPGKGSALALRLALARGVPVFVAGPVSPAGAGWSAATVGGCVGWLHVAPPAMPRLI</sequence>
<organism evidence="1 2">
    <name type="scientific">Deinococcus taklimakanensis</name>
    <dbReference type="NCBI Taxonomy" id="536443"/>
    <lineage>
        <taxon>Bacteria</taxon>
        <taxon>Thermotogati</taxon>
        <taxon>Deinococcota</taxon>
        <taxon>Deinococci</taxon>
        <taxon>Deinococcales</taxon>
        <taxon>Deinococcaceae</taxon>
        <taxon>Deinococcus</taxon>
    </lineage>
</organism>
<dbReference type="SUPFAM" id="SSF102405">
    <property type="entry name" value="MCP/YpsA-like"/>
    <property type="match status" value="1"/>
</dbReference>
<protein>
    <submittedName>
        <fullName evidence="1">Uncharacterized protein</fullName>
    </submittedName>
</protein>
<evidence type="ECO:0000313" key="2">
    <source>
        <dbReference type="Proteomes" id="UP001597475"/>
    </source>
</evidence>
<evidence type="ECO:0000313" key="1">
    <source>
        <dbReference type="EMBL" id="MFD2610766.1"/>
    </source>
</evidence>
<reference evidence="2" key="1">
    <citation type="journal article" date="2019" name="Int. J. Syst. Evol. Microbiol.">
        <title>The Global Catalogue of Microorganisms (GCM) 10K type strain sequencing project: providing services to taxonomists for standard genome sequencing and annotation.</title>
        <authorList>
            <consortium name="The Broad Institute Genomics Platform"/>
            <consortium name="The Broad Institute Genome Sequencing Center for Infectious Disease"/>
            <person name="Wu L."/>
            <person name="Ma J."/>
        </authorList>
    </citation>
    <scope>NUCLEOTIDE SEQUENCE [LARGE SCALE GENOMIC DNA]</scope>
    <source>
        <strain evidence="2">KCTC 33842</strain>
    </source>
</reference>
<dbReference type="Proteomes" id="UP001597475">
    <property type="component" value="Unassembled WGS sequence"/>
</dbReference>
<accession>A0ABW5P642</accession>
<dbReference type="RefSeq" id="WP_386847160.1">
    <property type="nucleotide sequence ID" value="NZ_JBHUMK010000079.1"/>
</dbReference>
<gene>
    <name evidence="1" type="ORF">ACFSR9_15195</name>
</gene>
<proteinExistence type="predicted"/>
<keyword evidence="2" id="KW-1185">Reference proteome</keyword>
<comment type="caution">
    <text evidence="1">The sequence shown here is derived from an EMBL/GenBank/DDBJ whole genome shotgun (WGS) entry which is preliminary data.</text>
</comment>
<dbReference type="EMBL" id="JBHUMK010000079">
    <property type="protein sequence ID" value="MFD2610766.1"/>
    <property type="molecule type" value="Genomic_DNA"/>
</dbReference>